<feature type="transmembrane region" description="Helical" evidence="7">
    <location>
        <begin position="303"/>
        <end position="320"/>
    </location>
</feature>
<feature type="transmembrane region" description="Helical" evidence="7">
    <location>
        <begin position="84"/>
        <end position="107"/>
    </location>
</feature>
<name>A0A5C0B1E6_9BURK</name>
<feature type="transmembrane region" description="Helical" evidence="7">
    <location>
        <begin position="113"/>
        <end position="129"/>
    </location>
</feature>
<dbReference type="GO" id="GO:0022857">
    <property type="term" value="F:transmembrane transporter activity"/>
    <property type="evidence" value="ECO:0007669"/>
    <property type="project" value="InterPro"/>
</dbReference>
<dbReference type="InterPro" id="IPR036259">
    <property type="entry name" value="MFS_trans_sf"/>
</dbReference>
<dbReference type="EMBL" id="CP043046">
    <property type="protein sequence ID" value="QEI08528.1"/>
    <property type="molecule type" value="Genomic_DNA"/>
</dbReference>
<dbReference type="InterPro" id="IPR050171">
    <property type="entry name" value="MFS_Transporters"/>
</dbReference>
<feature type="transmembrane region" description="Helical" evidence="7">
    <location>
        <begin position="141"/>
        <end position="165"/>
    </location>
</feature>
<dbReference type="PANTHER" id="PTHR23517">
    <property type="entry name" value="RESISTANCE PROTEIN MDTM, PUTATIVE-RELATED-RELATED"/>
    <property type="match status" value="1"/>
</dbReference>
<sequence>MSSKSSLSMTAVERRASIALASLFALRMLGLFMLLPVFAVAARGLPGGDDPSRVGLALGMYGLTQAFMQIPFGIASDRWGRRPVVVAGLVLFIVGSVICALSTDLFWITVGRAIQGSGAISAAVTAWLADSTRDSVRTRAMAMVGASIGMTFAVSLVLAPLLIGVGGLAGLFWTIGCLGLAALAVAMWVVPTAPPVPKPQVKVPVRRVITHPDLLRLNLGVFTLHLIQIAMFVVVPAAFIQTGGLSTAELWKVYLPIVLASFVVMVPMIILAERRGAHRGILRGAVACLVVVCLALTWAQQQFVPLVIAMVAFFTVFNVLEAMQPSLVSRVAPPAYKGLALGFYNTSQAVGLFAGGGLGGWLAANVGPSAVFEVAAAMALLWLVVAWRMTPPALAQAAVAPVDTTETIRPVP</sequence>
<dbReference type="InterPro" id="IPR020846">
    <property type="entry name" value="MFS_dom"/>
</dbReference>
<dbReference type="Gene3D" id="1.20.1250.20">
    <property type="entry name" value="MFS general substrate transporter like domains"/>
    <property type="match status" value="1"/>
</dbReference>
<dbReference type="CDD" id="cd17472">
    <property type="entry name" value="MFS_YajR_like"/>
    <property type="match status" value="1"/>
</dbReference>
<keyword evidence="6 7" id="KW-0472">Membrane</keyword>
<feature type="domain" description="Major facilitator superfamily (MFS) profile" evidence="8">
    <location>
        <begin position="16"/>
        <end position="394"/>
    </location>
</feature>
<gene>
    <name evidence="9" type="ORF">FXN63_23835</name>
</gene>
<evidence type="ECO:0000256" key="2">
    <source>
        <dbReference type="ARBA" id="ARBA00022448"/>
    </source>
</evidence>
<feature type="transmembrane region" description="Helical" evidence="7">
    <location>
        <begin position="341"/>
        <end position="364"/>
    </location>
</feature>
<dbReference type="PROSITE" id="PS50850">
    <property type="entry name" value="MFS"/>
    <property type="match status" value="1"/>
</dbReference>
<dbReference type="SUPFAM" id="SSF103473">
    <property type="entry name" value="MFS general substrate transporter"/>
    <property type="match status" value="1"/>
</dbReference>
<dbReference type="Proteomes" id="UP000325161">
    <property type="component" value="Chromosome"/>
</dbReference>
<feature type="transmembrane region" description="Helical" evidence="7">
    <location>
        <begin position="253"/>
        <end position="273"/>
    </location>
</feature>
<evidence type="ECO:0000256" key="6">
    <source>
        <dbReference type="ARBA" id="ARBA00023136"/>
    </source>
</evidence>
<evidence type="ECO:0000259" key="8">
    <source>
        <dbReference type="PROSITE" id="PS50850"/>
    </source>
</evidence>
<reference evidence="9 10" key="1">
    <citation type="submission" date="2019-08" db="EMBL/GenBank/DDBJ databases">
        <title>Amphibian skin-associated Pigmentiphaga: genome sequence and occurrence across geography and hosts.</title>
        <authorList>
            <person name="Bletz M.C."/>
            <person name="Bunk B."/>
            <person name="Sproeer C."/>
            <person name="Biwer P."/>
            <person name="Reiter S."/>
            <person name="Rabemananjara F.C.E."/>
            <person name="Schulz S."/>
            <person name="Overmann J."/>
            <person name="Vences M."/>
        </authorList>
    </citation>
    <scope>NUCLEOTIDE SEQUENCE [LARGE SCALE GENOMIC DNA]</scope>
    <source>
        <strain evidence="9 10">Mada1488</strain>
    </source>
</reference>
<protein>
    <submittedName>
        <fullName evidence="9">MFS transporter</fullName>
    </submittedName>
</protein>
<dbReference type="AlphaFoldDB" id="A0A5C0B1E6"/>
<evidence type="ECO:0000256" key="4">
    <source>
        <dbReference type="ARBA" id="ARBA00022692"/>
    </source>
</evidence>
<evidence type="ECO:0000313" key="10">
    <source>
        <dbReference type="Proteomes" id="UP000325161"/>
    </source>
</evidence>
<evidence type="ECO:0000256" key="3">
    <source>
        <dbReference type="ARBA" id="ARBA00022475"/>
    </source>
</evidence>
<evidence type="ECO:0000256" key="5">
    <source>
        <dbReference type="ARBA" id="ARBA00022989"/>
    </source>
</evidence>
<comment type="subcellular location">
    <subcellularLocation>
        <location evidence="1">Cell membrane</location>
        <topology evidence="1">Multi-pass membrane protein</topology>
    </subcellularLocation>
</comment>
<feature type="transmembrane region" description="Helical" evidence="7">
    <location>
        <begin position="54"/>
        <end position="72"/>
    </location>
</feature>
<keyword evidence="3" id="KW-1003">Cell membrane</keyword>
<feature type="transmembrane region" description="Helical" evidence="7">
    <location>
        <begin position="280"/>
        <end position="297"/>
    </location>
</feature>
<feature type="transmembrane region" description="Helical" evidence="7">
    <location>
        <begin position="370"/>
        <end position="387"/>
    </location>
</feature>
<accession>A0A5C0B1E6</accession>
<dbReference type="PANTHER" id="PTHR23517:SF2">
    <property type="entry name" value="MULTIDRUG RESISTANCE PROTEIN MDTH"/>
    <property type="match status" value="1"/>
</dbReference>
<keyword evidence="4 7" id="KW-0812">Transmembrane</keyword>
<evidence type="ECO:0000256" key="1">
    <source>
        <dbReference type="ARBA" id="ARBA00004651"/>
    </source>
</evidence>
<dbReference type="Pfam" id="PF07690">
    <property type="entry name" value="MFS_1"/>
    <property type="match status" value="1"/>
</dbReference>
<keyword evidence="10" id="KW-1185">Reference proteome</keyword>
<evidence type="ECO:0000313" key="9">
    <source>
        <dbReference type="EMBL" id="QEI08528.1"/>
    </source>
</evidence>
<proteinExistence type="predicted"/>
<dbReference type="InterPro" id="IPR011701">
    <property type="entry name" value="MFS"/>
</dbReference>
<evidence type="ECO:0000256" key="7">
    <source>
        <dbReference type="SAM" id="Phobius"/>
    </source>
</evidence>
<dbReference type="OrthoDB" id="9764259at2"/>
<keyword evidence="2" id="KW-0813">Transport</keyword>
<keyword evidence="5 7" id="KW-1133">Transmembrane helix</keyword>
<organism evidence="9 10">
    <name type="scientific">Pigmentiphaga aceris</name>
    <dbReference type="NCBI Taxonomy" id="1940612"/>
    <lineage>
        <taxon>Bacteria</taxon>
        <taxon>Pseudomonadati</taxon>
        <taxon>Pseudomonadota</taxon>
        <taxon>Betaproteobacteria</taxon>
        <taxon>Burkholderiales</taxon>
        <taxon>Alcaligenaceae</taxon>
        <taxon>Pigmentiphaga</taxon>
    </lineage>
</organism>
<feature type="transmembrane region" description="Helical" evidence="7">
    <location>
        <begin position="171"/>
        <end position="193"/>
    </location>
</feature>
<feature type="transmembrane region" description="Helical" evidence="7">
    <location>
        <begin position="214"/>
        <end position="241"/>
    </location>
</feature>
<dbReference type="RefSeq" id="WP_148817999.1">
    <property type="nucleotide sequence ID" value="NZ_CP043046.1"/>
</dbReference>
<dbReference type="KEGG" id="pacr:FXN63_23835"/>
<dbReference type="GO" id="GO:0005886">
    <property type="term" value="C:plasma membrane"/>
    <property type="evidence" value="ECO:0007669"/>
    <property type="project" value="UniProtKB-SubCell"/>
</dbReference>